<feature type="transmembrane region" description="Helical" evidence="6">
    <location>
        <begin position="186"/>
        <end position="206"/>
    </location>
</feature>
<dbReference type="Pfam" id="PF01098">
    <property type="entry name" value="FTSW_RODA_SPOVE"/>
    <property type="match status" value="1"/>
</dbReference>
<dbReference type="EMBL" id="JXLC01000002">
    <property type="protein sequence ID" value="OJG93317.1"/>
    <property type="molecule type" value="Genomic_DNA"/>
</dbReference>
<feature type="transmembrane region" description="Helical" evidence="6">
    <location>
        <begin position="165"/>
        <end position="181"/>
    </location>
</feature>
<comment type="caution">
    <text evidence="7">The sequence shown here is derived from an EMBL/GenBank/DDBJ whole genome shotgun (WGS) entry which is preliminary data.</text>
</comment>
<keyword evidence="5 6" id="KW-0472">Membrane</keyword>
<dbReference type="PROSITE" id="PS00428">
    <property type="entry name" value="FTSW_RODA_SPOVE"/>
    <property type="match status" value="1"/>
</dbReference>
<feature type="transmembrane region" description="Helical" evidence="6">
    <location>
        <begin position="351"/>
        <end position="373"/>
    </location>
</feature>
<sequence>MNYALLLPVFLLILVGFIAQYGAFNADPAVESITPLLKKQLLWALLGIGAMFATMVIPIKYLWKATPVLYGLSLFLMGLLVKFHDPVMAAATGTKRWLRLGPFSFQPSEFMKLGYILMLAYIVTRRRQKSSIASTLKEDFRLLGELSLVSLPVLALMFYQKDFGTSLVFISIFLGIVLVSGCSWKILAVGFSLLGVLGVSGILLVLTEQGQKILSFFHFQPYQFNRIHAWLNPFEYADSISFQQVRGLTAIGSGEMLGKGLTNLRTYVPVRESDMIFTVIGEAYGFVGTCSLILLFFYLIYQMLICTLNAKREFYAYITTGVIMYFLFHILENIGSNIGLLPLTGIPLPFISQGGTAYLANFIGIGLILSMYYQKEKSEVEK</sequence>
<evidence type="ECO:0000256" key="2">
    <source>
        <dbReference type="ARBA" id="ARBA00022692"/>
    </source>
</evidence>
<organism evidence="7 8">
    <name type="scientific">Enterococcus silesiacus</name>
    <dbReference type="NCBI Taxonomy" id="332949"/>
    <lineage>
        <taxon>Bacteria</taxon>
        <taxon>Bacillati</taxon>
        <taxon>Bacillota</taxon>
        <taxon>Bacilli</taxon>
        <taxon>Lactobacillales</taxon>
        <taxon>Enterococcaceae</taxon>
        <taxon>Enterococcus</taxon>
    </lineage>
</organism>
<evidence type="ECO:0000256" key="6">
    <source>
        <dbReference type="SAM" id="Phobius"/>
    </source>
</evidence>
<accession>A0AA91JQY3</accession>
<dbReference type="GO" id="GO:0008360">
    <property type="term" value="P:regulation of cell shape"/>
    <property type="evidence" value="ECO:0007669"/>
    <property type="project" value="UniProtKB-KW"/>
</dbReference>
<evidence type="ECO:0000313" key="8">
    <source>
        <dbReference type="Proteomes" id="UP000183039"/>
    </source>
</evidence>
<feature type="transmembrane region" description="Helical" evidence="6">
    <location>
        <begin position="275"/>
        <end position="301"/>
    </location>
</feature>
<comment type="subcellular location">
    <subcellularLocation>
        <location evidence="1">Membrane</location>
        <topology evidence="1">Multi-pass membrane protein</topology>
    </subcellularLocation>
</comment>
<keyword evidence="3" id="KW-0133">Cell shape</keyword>
<dbReference type="GO" id="GO:0015648">
    <property type="term" value="F:lipid-linked peptidoglycan transporter activity"/>
    <property type="evidence" value="ECO:0007669"/>
    <property type="project" value="TreeGrafter"/>
</dbReference>
<dbReference type="InterPro" id="IPR018365">
    <property type="entry name" value="Cell_cycle_FtsW-rel_CS"/>
</dbReference>
<keyword evidence="4 6" id="KW-1133">Transmembrane helix</keyword>
<dbReference type="InterPro" id="IPR001182">
    <property type="entry name" value="FtsW/RodA"/>
</dbReference>
<dbReference type="PANTHER" id="PTHR30474">
    <property type="entry name" value="CELL CYCLE PROTEIN"/>
    <property type="match status" value="1"/>
</dbReference>
<feature type="transmembrane region" description="Helical" evidence="6">
    <location>
        <begin position="41"/>
        <end position="61"/>
    </location>
</feature>
<dbReference type="Proteomes" id="UP000183039">
    <property type="component" value="Unassembled WGS sequence"/>
</dbReference>
<gene>
    <name evidence="7" type="ORF">RV15_GL001349</name>
</gene>
<evidence type="ECO:0000256" key="1">
    <source>
        <dbReference type="ARBA" id="ARBA00004141"/>
    </source>
</evidence>
<dbReference type="GO" id="GO:0051301">
    <property type="term" value="P:cell division"/>
    <property type="evidence" value="ECO:0007669"/>
    <property type="project" value="InterPro"/>
</dbReference>
<keyword evidence="2 6" id="KW-0812">Transmembrane</keyword>
<dbReference type="GO" id="GO:0032153">
    <property type="term" value="C:cell division site"/>
    <property type="evidence" value="ECO:0007669"/>
    <property type="project" value="TreeGrafter"/>
</dbReference>
<dbReference type="GO" id="GO:0005886">
    <property type="term" value="C:plasma membrane"/>
    <property type="evidence" value="ECO:0007669"/>
    <property type="project" value="TreeGrafter"/>
</dbReference>
<evidence type="ECO:0000256" key="4">
    <source>
        <dbReference type="ARBA" id="ARBA00022989"/>
    </source>
</evidence>
<feature type="transmembrane region" description="Helical" evidence="6">
    <location>
        <begin position="68"/>
        <end position="84"/>
    </location>
</feature>
<evidence type="ECO:0000256" key="5">
    <source>
        <dbReference type="ARBA" id="ARBA00023136"/>
    </source>
</evidence>
<reference evidence="7 8" key="1">
    <citation type="submission" date="2014-12" db="EMBL/GenBank/DDBJ databases">
        <title>Draft genome sequences of 29 type strains of Enterococci.</title>
        <authorList>
            <person name="Zhong Z."/>
            <person name="Sun Z."/>
            <person name="Liu W."/>
            <person name="Zhang W."/>
            <person name="Zhang H."/>
        </authorList>
    </citation>
    <scope>NUCLEOTIDE SEQUENCE [LARGE SCALE GENOMIC DNA]</scope>
    <source>
        <strain evidence="7 8">DSM 22801</strain>
    </source>
</reference>
<evidence type="ECO:0000256" key="3">
    <source>
        <dbReference type="ARBA" id="ARBA00022960"/>
    </source>
</evidence>
<dbReference type="AlphaFoldDB" id="A0AA91JQY3"/>
<evidence type="ECO:0000313" key="7">
    <source>
        <dbReference type="EMBL" id="OJG93317.1"/>
    </source>
</evidence>
<feature type="transmembrane region" description="Helical" evidence="6">
    <location>
        <begin position="142"/>
        <end position="159"/>
    </location>
</feature>
<name>A0AA91JQY3_9ENTE</name>
<feature type="transmembrane region" description="Helical" evidence="6">
    <location>
        <begin position="313"/>
        <end position="331"/>
    </location>
</feature>
<protein>
    <recommendedName>
        <fullName evidence="9">Rod shape-determining protein RodA</fullName>
    </recommendedName>
</protein>
<feature type="transmembrane region" description="Helical" evidence="6">
    <location>
        <begin position="104"/>
        <end position="122"/>
    </location>
</feature>
<proteinExistence type="predicted"/>
<dbReference type="PANTHER" id="PTHR30474:SF1">
    <property type="entry name" value="PEPTIDOGLYCAN GLYCOSYLTRANSFERASE MRDB"/>
    <property type="match status" value="1"/>
</dbReference>
<evidence type="ECO:0008006" key="9">
    <source>
        <dbReference type="Google" id="ProtNLM"/>
    </source>
</evidence>